<dbReference type="GO" id="GO:0009229">
    <property type="term" value="P:thiamine diphosphate biosynthetic process"/>
    <property type="evidence" value="ECO:0007669"/>
    <property type="project" value="UniProtKB-UniRule"/>
</dbReference>
<dbReference type="NCBIfam" id="NF006830">
    <property type="entry name" value="PRK09355.1"/>
    <property type="match status" value="1"/>
</dbReference>
<evidence type="ECO:0000256" key="7">
    <source>
        <dbReference type="ARBA" id="ARBA00022777"/>
    </source>
</evidence>
<dbReference type="GO" id="GO:0005524">
    <property type="term" value="F:ATP binding"/>
    <property type="evidence" value="ECO:0007669"/>
    <property type="project" value="UniProtKB-UniRule"/>
</dbReference>
<dbReference type="GO" id="GO:0000287">
    <property type="term" value="F:magnesium ion binding"/>
    <property type="evidence" value="ECO:0007669"/>
    <property type="project" value="UniProtKB-UniRule"/>
</dbReference>
<dbReference type="Gene3D" id="3.40.1190.20">
    <property type="match status" value="1"/>
</dbReference>
<comment type="pathway">
    <text evidence="3 11">Cofactor biosynthesis; thiamine diphosphate biosynthesis; 4-methyl-5-(2-phosphoethyl)-thiazole from 5-(2-hydroxyethyl)-4-methylthiazole: step 1/1.</text>
</comment>
<keyword evidence="9 11" id="KW-0460">Magnesium</keyword>
<dbReference type="PRINTS" id="PR01099">
    <property type="entry name" value="HYETHTZKNASE"/>
</dbReference>
<evidence type="ECO:0000256" key="11">
    <source>
        <dbReference type="HAMAP-Rule" id="MF_00228"/>
    </source>
</evidence>
<evidence type="ECO:0000256" key="8">
    <source>
        <dbReference type="ARBA" id="ARBA00022840"/>
    </source>
</evidence>
<keyword evidence="7 11" id="KW-0418">Kinase</keyword>
<dbReference type="Proteomes" id="UP000063718">
    <property type="component" value="Unassembled WGS sequence"/>
</dbReference>
<accession>A0A0S6UDZ1</accession>
<evidence type="ECO:0000256" key="6">
    <source>
        <dbReference type="ARBA" id="ARBA00022741"/>
    </source>
</evidence>
<evidence type="ECO:0000256" key="3">
    <source>
        <dbReference type="ARBA" id="ARBA00004868"/>
    </source>
</evidence>
<comment type="cofactor">
    <cofactor evidence="2 11">
        <name>Mg(2+)</name>
        <dbReference type="ChEBI" id="CHEBI:18420"/>
    </cofactor>
</comment>
<evidence type="ECO:0000256" key="10">
    <source>
        <dbReference type="ARBA" id="ARBA00022977"/>
    </source>
</evidence>
<comment type="similarity">
    <text evidence="11">Belongs to the Thz kinase family.</text>
</comment>
<dbReference type="EMBL" id="DF238840">
    <property type="protein sequence ID" value="GAF25211.1"/>
    <property type="molecule type" value="Genomic_DNA"/>
</dbReference>
<keyword evidence="6 11" id="KW-0547">Nucleotide-binding</keyword>
<dbReference type="NCBIfam" id="TIGR00694">
    <property type="entry name" value="thiM"/>
    <property type="match status" value="1"/>
</dbReference>
<dbReference type="PIRSF" id="PIRSF000513">
    <property type="entry name" value="Thz_kinase"/>
    <property type="match status" value="1"/>
</dbReference>
<dbReference type="GO" id="GO:0004417">
    <property type="term" value="F:hydroxyethylthiazole kinase activity"/>
    <property type="evidence" value="ECO:0007669"/>
    <property type="project" value="UniProtKB-UniRule"/>
</dbReference>
<evidence type="ECO:0000256" key="2">
    <source>
        <dbReference type="ARBA" id="ARBA00001946"/>
    </source>
</evidence>
<evidence type="ECO:0000256" key="1">
    <source>
        <dbReference type="ARBA" id="ARBA00001771"/>
    </source>
</evidence>
<organism evidence="12">
    <name type="scientific">Moorella thermoacetica Y72</name>
    <dbReference type="NCBI Taxonomy" id="1325331"/>
    <lineage>
        <taxon>Bacteria</taxon>
        <taxon>Bacillati</taxon>
        <taxon>Bacillota</taxon>
        <taxon>Clostridia</taxon>
        <taxon>Neomoorellales</taxon>
        <taxon>Neomoorellaceae</taxon>
        <taxon>Neomoorella</taxon>
    </lineage>
</organism>
<dbReference type="InterPro" id="IPR029056">
    <property type="entry name" value="Ribokinase-like"/>
</dbReference>
<dbReference type="AlphaFoldDB" id="A0A0S6UDZ1"/>
<dbReference type="EC" id="2.7.1.50" evidence="11"/>
<name>A0A0S6UDZ1_NEOTH</name>
<reference evidence="12" key="1">
    <citation type="journal article" date="2014" name="Gene">
        <title>Genome-guided analysis of transformation efficiency and carbon dioxide assimilation by Moorella thermoacetica Y72.</title>
        <authorList>
            <person name="Tsukahara K."/>
            <person name="Kita A."/>
            <person name="Nakashimada Y."/>
            <person name="Hoshino T."/>
            <person name="Murakami K."/>
        </authorList>
    </citation>
    <scope>NUCLEOTIDE SEQUENCE [LARGE SCALE GENOMIC DNA]</scope>
    <source>
        <strain evidence="12">Y72</strain>
    </source>
</reference>
<sequence>MQQVKKFLERKEIMNWGERVASRRQRVHEQRPLVHHITNLVVTNLTANVTLAIGASPVMAYAREEVADMARLAQAVVLNMGTLTGDVVEAMLLAGKAANNAGIPVVFDPVGAGATPFRTRTAQKIIKELHIDILRGNASEIASIGGFGGHTKGVDAAGAPARVAEMVKQVARDLNTVVAVTGATDYISDGERLIAVDNGHPLLTFVTGTGCSATSIIAAFRAVEEDGVTASTAALAYYGLAAERAAAVSQGPASFQVALLDTLYNLAGEKLARGVKIRLL</sequence>
<feature type="binding site" evidence="11">
    <location>
        <position position="59"/>
    </location>
    <ligand>
        <name>substrate</name>
    </ligand>
</feature>
<gene>
    <name evidence="11" type="primary">thiM</name>
    <name evidence="12" type="ORF">MTY_0541</name>
</gene>
<keyword evidence="5 11" id="KW-0479">Metal-binding</keyword>
<dbReference type="SUPFAM" id="SSF53613">
    <property type="entry name" value="Ribokinase-like"/>
    <property type="match status" value="1"/>
</dbReference>
<proteinExistence type="inferred from homology"/>
<feature type="binding site" evidence="11">
    <location>
        <position position="135"/>
    </location>
    <ligand>
        <name>ATP</name>
        <dbReference type="ChEBI" id="CHEBI:30616"/>
    </ligand>
</feature>
<keyword evidence="8 11" id="KW-0067">ATP-binding</keyword>
<protein>
    <recommendedName>
        <fullName evidence="11">Hydroxyethylthiazole kinase</fullName>
        <ecNumber evidence="11">2.7.1.50</ecNumber>
    </recommendedName>
    <alternativeName>
        <fullName evidence="11">4-methyl-5-beta-hydroxyethylthiazole kinase</fullName>
        <shortName evidence="11">TH kinase</shortName>
        <shortName evidence="11">Thz kinase</shortName>
    </alternativeName>
</protein>
<keyword evidence="10 11" id="KW-0784">Thiamine biosynthesis</keyword>
<evidence type="ECO:0000256" key="4">
    <source>
        <dbReference type="ARBA" id="ARBA00022679"/>
    </source>
</evidence>
<dbReference type="Pfam" id="PF02110">
    <property type="entry name" value="HK"/>
    <property type="match status" value="1"/>
</dbReference>
<dbReference type="CDD" id="cd01170">
    <property type="entry name" value="THZ_kinase"/>
    <property type="match status" value="1"/>
</dbReference>
<evidence type="ECO:0000256" key="5">
    <source>
        <dbReference type="ARBA" id="ARBA00022723"/>
    </source>
</evidence>
<dbReference type="UniPathway" id="UPA00060">
    <property type="reaction ID" value="UER00139"/>
</dbReference>
<dbReference type="GO" id="GO:0009228">
    <property type="term" value="P:thiamine biosynthetic process"/>
    <property type="evidence" value="ECO:0007669"/>
    <property type="project" value="UniProtKB-KW"/>
</dbReference>
<keyword evidence="4 11" id="KW-0808">Transferase</keyword>
<feature type="binding site" evidence="11">
    <location>
        <position position="208"/>
    </location>
    <ligand>
        <name>substrate</name>
    </ligand>
</feature>
<evidence type="ECO:0000256" key="9">
    <source>
        <dbReference type="ARBA" id="ARBA00022842"/>
    </source>
</evidence>
<comment type="function">
    <text evidence="11">Catalyzes the phosphorylation of the hydroxyl group of 4-methyl-5-beta-hydroxyethylthiazole (THZ).</text>
</comment>
<feature type="binding site" evidence="11">
    <location>
        <position position="181"/>
    </location>
    <ligand>
        <name>ATP</name>
        <dbReference type="ChEBI" id="CHEBI:30616"/>
    </ligand>
</feature>
<dbReference type="InterPro" id="IPR000417">
    <property type="entry name" value="Hyethyz_kinase"/>
</dbReference>
<dbReference type="HAMAP" id="MF_00228">
    <property type="entry name" value="Thz_kinase"/>
    <property type="match status" value="1"/>
</dbReference>
<comment type="catalytic activity">
    <reaction evidence="1 11">
        <text>5-(2-hydroxyethyl)-4-methylthiazole + ATP = 4-methyl-5-(2-phosphooxyethyl)-thiazole + ADP + H(+)</text>
        <dbReference type="Rhea" id="RHEA:24212"/>
        <dbReference type="ChEBI" id="CHEBI:15378"/>
        <dbReference type="ChEBI" id="CHEBI:17957"/>
        <dbReference type="ChEBI" id="CHEBI:30616"/>
        <dbReference type="ChEBI" id="CHEBI:58296"/>
        <dbReference type="ChEBI" id="CHEBI:456216"/>
        <dbReference type="EC" id="2.7.1.50"/>
    </reaction>
</comment>
<evidence type="ECO:0000313" key="12">
    <source>
        <dbReference type="EMBL" id="GAF25211.1"/>
    </source>
</evidence>